<dbReference type="AlphaFoldDB" id="A0A7I8VRS9"/>
<keyword evidence="9 13" id="KW-0460">Magnesium</keyword>
<dbReference type="Pfam" id="PF14716">
    <property type="entry name" value="HHH_8"/>
    <property type="match status" value="1"/>
</dbReference>
<dbReference type="GO" id="GO:0048476">
    <property type="term" value="C:Holliday junction resolvase complex"/>
    <property type="evidence" value="ECO:0007669"/>
    <property type="project" value="UniProtKB-UniRule"/>
</dbReference>
<comment type="caution">
    <text evidence="16">The sequence shown here is derived from an EMBL/GenBank/DDBJ whole genome shotgun (WGS) entry which is preliminary data.</text>
</comment>
<evidence type="ECO:0000259" key="15">
    <source>
        <dbReference type="SMART" id="SM00891"/>
    </source>
</evidence>
<dbReference type="CDD" id="cd21036">
    <property type="entry name" value="WH_MUS81"/>
    <property type="match status" value="1"/>
</dbReference>
<accession>A0A7I8VRS9</accession>
<dbReference type="OrthoDB" id="5963188at2759"/>
<dbReference type="InterPro" id="IPR047417">
    <property type="entry name" value="WHD_MUS81"/>
</dbReference>
<dbReference type="PANTHER" id="PTHR13451:SF0">
    <property type="entry name" value="CROSSOVER JUNCTION ENDONUCLEASE MUS81"/>
    <property type="match status" value="1"/>
</dbReference>
<dbReference type="GO" id="GO:0005634">
    <property type="term" value="C:nucleus"/>
    <property type="evidence" value="ECO:0007669"/>
    <property type="project" value="UniProtKB-SubCell"/>
</dbReference>
<comment type="subcellular location">
    <subcellularLocation>
        <location evidence="2 13">Nucleus</location>
    </subcellularLocation>
</comment>
<gene>
    <name evidence="16" type="ORF">DGYR_LOCUS7296</name>
</gene>
<name>A0A7I8VRS9_9ANNE</name>
<evidence type="ECO:0000313" key="16">
    <source>
        <dbReference type="EMBL" id="CAD5118999.1"/>
    </source>
</evidence>
<dbReference type="GO" id="GO:0046872">
    <property type="term" value="F:metal ion binding"/>
    <property type="evidence" value="ECO:0007669"/>
    <property type="project" value="UniProtKB-UniRule"/>
</dbReference>
<evidence type="ECO:0000256" key="6">
    <source>
        <dbReference type="ARBA" id="ARBA00022759"/>
    </source>
</evidence>
<feature type="domain" description="ERCC4" evidence="15">
    <location>
        <begin position="462"/>
        <end position="557"/>
    </location>
</feature>
<dbReference type="InterPro" id="IPR011335">
    <property type="entry name" value="Restrct_endonuc-II-like"/>
</dbReference>
<dbReference type="Pfam" id="PF21136">
    <property type="entry name" value="WHD_MUS81"/>
    <property type="match status" value="1"/>
</dbReference>
<dbReference type="SUPFAM" id="SSF52980">
    <property type="entry name" value="Restriction endonuclease-like"/>
    <property type="match status" value="1"/>
</dbReference>
<evidence type="ECO:0000256" key="8">
    <source>
        <dbReference type="ARBA" id="ARBA00022801"/>
    </source>
</evidence>
<dbReference type="CDD" id="cd20074">
    <property type="entry name" value="XPF_nuclease_Mus81"/>
    <property type="match status" value="1"/>
</dbReference>
<sequence length="568" mass="64076">MKQDAVAKGCKTAFAYEKALRSLRKYPLVLESGAECKILDGFGSKICKVLDEKLADYVSIYGTKKPIDGIITASYTIGSISRKRTRTNPSYQAGTSDKDKKEVGEILTIEANLPNAKDTEDIRDKSSNDVKKVKHTSSDKQYIPQKGSGAYAILLTLYNESKKTEFPGFLKKDELIEKAQPLSTKSFISSENSSRYTSWSSMSTLISKNLVEKFSNPAKYKLTDAGKSLASTMNNSSGDDNFASPSSLSPAKFSEISNEYEDFVSPIRNPNLKSSCISSNSFDISSNINNFSSTPLNDDKLVSISPEKLSDNDEIQFLGETLNSSKGHTSIPITEDIEVVCVEDCKKIEKTRSFAFSDSDSDDLPDLDVFIKRKIDKNACKKPSKSTEEISYHESSSLDSYTKFNDRQKQNSPKIDELKIVESSKRNPLKTSSFTDDLEPKRPVQISETPLFTLRPNEFEIILIVDNSEHYGNQKETVVKYLDRHRIRTELRSLNVGDFLWIAREKGEPRREIVLDYIIERKRMDDLAKSICDGRYREQKVQIFQYTNFFKLVLALFFIKSFAFVTAG</sequence>
<comment type="subunit">
    <text evidence="13">Interacts with EME1.</text>
</comment>
<evidence type="ECO:0000256" key="7">
    <source>
        <dbReference type="ARBA" id="ARBA00022763"/>
    </source>
</evidence>
<dbReference type="Gene3D" id="1.10.10.10">
    <property type="entry name" value="Winged helix-like DNA-binding domain superfamily/Winged helix DNA-binding domain"/>
    <property type="match status" value="1"/>
</dbReference>
<comment type="function">
    <text evidence="13">Interacts with EME1 to form a DNA structure-specific endonuclease with substrate preference for branched DNA structures with a 5'-end at the branch nick. Typical substrates include 3'-flap structures, D-loops, replication forks and nicked Holliday junctions. May be required in mitosis for the processing of stalled or collapsed replication fork intermediates. May be required in meiosis for the repair of meiosis-specific double strand breaks subsequent to single-end invasion (SEI).</text>
</comment>
<dbReference type="InterPro" id="IPR033309">
    <property type="entry name" value="Mus81"/>
</dbReference>
<keyword evidence="12 13" id="KW-0539">Nucleus</keyword>
<keyword evidence="5 13" id="KW-0479">Metal-binding</keyword>
<dbReference type="EC" id="3.1.22.-" evidence="13"/>
<dbReference type="Pfam" id="PF02732">
    <property type="entry name" value="ERCC4"/>
    <property type="match status" value="1"/>
</dbReference>
<dbReference type="SMART" id="SM00891">
    <property type="entry name" value="ERCC4"/>
    <property type="match status" value="1"/>
</dbReference>
<reference evidence="16 17" key="1">
    <citation type="submission" date="2020-08" db="EMBL/GenBank/DDBJ databases">
        <authorList>
            <person name="Hejnol A."/>
        </authorList>
    </citation>
    <scope>NUCLEOTIDE SEQUENCE [LARGE SCALE GENOMIC DNA]</scope>
</reference>
<keyword evidence="17" id="KW-1185">Reference proteome</keyword>
<dbReference type="InterPro" id="IPR006166">
    <property type="entry name" value="ERCC4_domain"/>
</dbReference>
<keyword evidence="6 13" id="KW-0255">Endonuclease</keyword>
<evidence type="ECO:0000256" key="9">
    <source>
        <dbReference type="ARBA" id="ARBA00022842"/>
    </source>
</evidence>
<feature type="compositionally biased region" description="Basic and acidic residues" evidence="14">
    <location>
        <begin position="117"/>
        <end position="131"/>
    </location>
</feature>
<evidence type="ECO:0000256" key="13">
    <source>
        <dbReference type="RuleBase" id="RU369042"/>
    </source>
</evidence>
<evidence type="ECO:0000256" key="4">
    <source>
        <dbReference type="ARBA" id="ARBA00022722"/>
    </source>
</evidence>
<evidence type="ECO:0000256" key="11">
    <source>
        <dbReference type="ARBA" id="ARBA00023204"/>
    </source>
</evidence>
<dbReference type="SUPFAM" id="SSF47802">
    <property type="entry name" value="DNA polymerase beta, N-terminal domain-like"/>
    <property type="match status" value="1"/>
</dbReference>
<dbReference type="InterPro" id="IPR036388">
    <property type="entry name" value="WH-like_DNA-bd_sf"/>
</dbReference>
<evidence type="ECO:0000256" key="2">
    <source>
        <dbReference type="ARBA" id="ARBA00004123"/>
    </source>
</evidence>
<dbReference type="FunFam" id="1.10.10.10:FF:000307">
    <property type="entry name" value="Crossover junction endonuclease MUS81"/>
    <property type="match status" value="1"/>
</dbReference>
<dbReference type="GO" id="GO:0031573">
    <property type="term" value="P:mitotic intra-S DNA damage checkpoint signaling"/>
    <property type="evidence" value="ECO:0007669"/>
    <property type="project" value="TreeGrafter"/>
</dbReference>
<dbReference type="EMBL" id="CAJFCJ010000009">
    <property type="protein sequence ID" value="CAD5118999.1"/>
    <property type="molecule type" value="Genomic_DNA"/>
</dbReference>
<dbReference type="GO" id="GO:0000727">
    <property type="term" value="P:double-strand break repair via break-induced replication"/>
    <property type="evidence" value="ECO:0007669"/>
    <property type="project" value="UniProtKB-UniRule"/>
</dbReference>
<proteinExistence type="inferred from homology"/>
<evidence type="ECO:0000256" key="14">
    <source>
        <dbReference type="SAM" id="MobiDB-lite"/>
    </source>
</evidence>
<dbReference type="GO" id="GO:0003677">
    <property type="term" value="F:DNA binding"/>
    <property type="evidence" value="ECO:0007669"/>
    <property type="project" value="UniProtKB-UniRule"/>
</dbReference>
<evidence type="ECO:0000256" key="1">
    <source>
        <dbReference type="ARBA" id="ARBA00001946"/>
    </source>
</evidence>
<dbReference type="InterPro" id="IPR047416">
    <property type="entry name" value="XPF_nuclease_Mus81"/>
</dbReference>
<comment type="cofactor">
    <cofactor evidence="1 13">
        <name>Mg(2+)</name>
        <dbReference type="ChEBI" id="CHEBI:18420"/>
    </cofactor>
</comment>
<dbReference type="GO" id="GO:0048257">
    <property type="term" value="F:3'-flap endonuclease activity"/>
    <property type="evidence" value="ECO:0007669"/>
    <property type="project" value="TreeGrafter"/>
</dbReference>
<dbReference type="GO" id="GO:0000712">
    <property type="term" value="P:resolution of meiotic recombination intermediates"/>
    <property type="evidence" value="ECO:0007669"/>
    <property type="project" value="TreeGrafter"/>
</dbReference>
<dbReference type="PANTHER" id="PTHR13451">
    <property type="entry name" value="CLASS II CROSSOVER JUNCTION ENDONUCLEASE MUS81"/>
    <property type="match status" value="1"/>
</dbReference>
<evidence type="ECO:0000256" key="12">
    <source>
        <dbReference type="ARBA" id="ARBA00023242"/>
    </source>
</evidence>
<keyword evidence="10 13" id="KW-0233">DNA recombination</keyword>
<protein>
    <recommendedName>
        <fullName evidence="13">Crossover junction endonuclease MUS81</fullName>
        <ecNumber evidence="13">3.1.22.-</ecNumber>
    </recommendedName>
</protein>
<organism evidence="16 17">
    <name type="scientific">Dimorphilus gyrociliatus</name>
    <dbReference type="NCBI Taxonomy" id="2664684"/>
    <lineage>
        <taxon>Eukaryota</taxon>
        <taxon>Metazoa</taxon>
        <taxon>Spiralia</taxon>
        <taxon>Lophotrochozoa</taxon>
        <taxon>Annelida</taxon>
        <taxon>Polychaeta</taxon>
        <taxon>Polychaeta incertae sedis</taxon>
        <taxon>Dinophilidae</taxon>
        <taxon>Dimorphilus</taxon>
    </lineage>
</organism>
<dbReference type="GO" id="GO:0006308">
    <property type="term" value="P:DNA catabolic process"/>
    <property type="evidence" value="ECO:0007669"/>
    <property type="project" value="UniProtKB-UniRule"/>
</dbReference>
<evidence type="ECO:0000256" key="5">
    <source>
        <dbReference type="ARBA" id="ARBA00022723"/>
    </source>
</evidence>
<dbReference type="InterPro" id="IPR027421">
    <property type="entry name" value="DNA_pol_lamdba_lyase_dom_sf"/>
</dbReference>
<evidence type="ECO:0000256" key="3">
    <source>
        <dbReference type="ARBA" id="ARBA00010015"/>
    </source>
</evidence>
<keyword evidence="11 13" id="KW-0234">DNA repair</keyword>
<comment type="similarity">
    <text evidence="3 13">Belongs to the XPF family.</text>
</comment>
<dbReference type="Proteomes" id="UP000549394">
    <property type="component" value="Unassembled WGS sequence"/>
</dbReference>
<evidence type="ECO:0000313" key="17">
    <source>
        <dbReference type="Proteomes" id="UP000549394"/>
    </source>
</evidence>
<dbReference type="GO" id="GO:0008821">
    <property type="term" value="F:crossover junction DNA endonuclease activity"/>
    <property type="evidence" value="ECO:0007669"/>
    <property type="project" value="UniProtKB-UniRule"/>
</dbReference>
<dbReference type="Gene3D" id="3.40.50.10130">
    <property type="match status" value="1"/>
</dbReference>
<evidence type="ECO:0000256" key="10">
    <source>
        <dbReference type="ARBA" id="ARBA00023172"/>
    </source>
</evidence>
<feature type="region of interest" description="Disordered" evidence="14">
    <location>
        <begin position="117"/>
        <end position="140"/>
    </location>
</feature>
<keyword evidence="8 13" id="KW-0378">Hydrolase</keyword>
<keyword evidence="4 13" id="KW-0540">Nuclease</keyword>
<dbReference type="Gene3D" id="1.10.150.110">
    <property type="entry name" value="DNA polymerase beta, N-terminal domain-like"/>
    <property type="match status" value="1"/>
</dbReference>
<dbReference type="InterPro" id="IPR010996">
    <property type="entry name" value="HHH_MUS81"/>
</dbReference>
<keyword evidence="7 13" id="KW-0227">DNA damage</keyword>